<protein>
    <submittedName>
        <fullName evidence="2">Toxin Doc</fullName>
    </submittedName>
</protein>
<name>A0A6N3DQ81_9FIRM</name>
<gene>
    <name evidence="2" type="primary">doc</name>
    <name evidence="2" type="ORF">VRLFYP33_01632</name>
</gene>
<dbReference type="InterPro" id="IPR036597">
    <property type="entry name" value="Fido-like_dom_sf"/>
</dbReference>
<evidence type="ECO:0000259" key="1">
    <source>
        <dbReference type="PROSITE" id="PS51459"/>
    </source>
</evidence>
<dbReference type="SUPFAM" id="SSF140931">
    <property type="entry name" value="Fic-like"/>
    <property type="match status" value="1"/>
</dbReference>
<dbReference type="AlphaFoldDB" id="A0A6N3DQ81"/>
<dbReference type="PANTHER" id="PTHR39426:SF1">
    <property type="entry name" value="HOMOLOGY TO DEATH-ON-CURING PROTEIN OF PHAGE P1"/>
    <property type="match status" value="1"/>
</dbReference>
<dbReference type="NCBIfam" id="TIGR01550">
    <property type="entry name" value="DOC_P1"/>
    <property type="match status" value="1"/>
</dbReference>
<proteinExistence type="predicted"/>
<dbReference type="Pfam" id="PF02661">
    <property type="entry name" value="Fic"/>
    <property type="match status" value="1"/>
</dbReference>
<organism evidence="2">
    <name type="scientific">Veillonella ratti</name>
    <dbReference type="NCBI Taxonomy" id="103892"/>
    <lineage>
        <taxon>Bacteria</taxon>
        <taxon>Bacillati</taxon>
        <taxon>Bacillota</taxon>
        <taxon>Negativicutes</taxon>
        <taxon>Veillonellales</taxon>
        <taxon>Veillonellaceae</taxon>
        <taxon>Veillonella</taxon>
    </lineage>
</organism>
<evidence type="ECO:0000313" key="2">
    <source>
        <dbReference type="EMBL" id="VYU28033.1"/>
    </source>
</evidence>
<dbReference type="InterPro" id="IPR006440">
    <property type="entry name" value="Doc"/>
</dbReference>
<dbReference type="Gene3D" id="1.20.120.1870">
    <property type="entry name" value="Fic/DOC protein, Fido domain"/>
    <property type="match status" value="1"/>
</dbReference>
<dbReference type="PANTHER" id="PTHR39426">
    <property type="entry name" value="HOMOLOGY TO DEATH-ON-CURING PROTEIN OF PHAGE P1"/>
    <property type="match status" value="1"/>
</dbReference>
<dbReference type="InterPro" id="IPR053737">
    <property type="entry name" value="Type_II_TA_Toxin"/>
</dbReference>
<accession>A0A6N3DQ81</accession>
<dbReference type="InterPro" id="IPR003812">
    <property type="entry name" value="Fido"/>
</dbReference>
<feature type="domain" description="Fido" evidence="1">
    <location>
        <begin position="7"/>
        <end position="125"/>
    </location>
</feature>
<dbReference type="EMBL" id="CACRUX010000057">
    <property type="protein sequence ID" value="VYU28033.1"/>
    <property type="molecule type" value="Genomic_DNA"/>
</dbReference>
<sequence length="128" mass="14391">MNKIIHLLIDDIIQFHKDLEASSVMKSGIHYLNLLESAVNTPFQTFGGEDLYPTTYDKAAQLCYGLAKNHAFTDGNKRIAFHSMQIYLALEEINLTYTDDEAEALIIGVADNSVSVDMLKEWLIQHSA</sequence>
<dbReference type="GO" id="GO:0016301">
    <property type="term" value="F:kinase activity"/>
    <property type="evidence" value="ECO:0007669"/>
    <property type="project" value="InterPro"/>
</dbReference>
<reference evidence="2" key="1">
    <citation type="submission" date="2019-11" db="EMBL/GenBank/DDBJ databases">
        <authorList>
            <person name="Feng L."/>
        </authorList>
    </citation>
    <scope>NUCLEOTIDE SEQUENCE</scope>
    <source>
        <strain evidence="2">VrattiLFYP33</strain>
    </source>
</reference>
<dbReference type="PROSITE" id="PS51459">
    <property type="entry name" value="FIDO"/>
    <property type="match status" value="1"/>
</dbReference>
<dbReference type="RefSeq" id="WP_021841284.1">
    <property type="nucleotide sequence ID" value="NZ_CACRUX010000057.1"/>
</dbReference>